<sequence length="489" mass="53961">MTCGRGRGRPAPSCFLLVRLRPETAAGRRTRLGPRALADKGESPENGRAPGPDANTSARPTVSATKGDTMLAPRVVILGSGFAGLETAFLLRTKLDKADAEITVVSDRDEFLFKPNTIYLPFGTAEKPLHVPLRKAFDYHDIHHRIGHFEGVDPERAVVHTSRGLPIHYDKLVIATGAGMAEDEIPGLRQHGHQIWTPGQMHRLGEDLQWVVQDARHGHEQKVLFLVPPGNKCAGPLYEIAFMLDTWLRRKDVRHQVEITFTTYEQSFIQAFGPKLHEVVTEEFATRSITGHTAVTPDKVTETEVSYSDGVTRQFDVLITFPPYVAGVRYDGLPADDRGFLTCEPETRAVLDYPDIFAPGDAGDFPVKQAFLALLQADAVANKIVADFTGRTPHGLFEPTSMCVMEMFDKATFAQVPLRLTDDEASPVAVDLEAADEYRVGTNATWRLGKKVLGLYLPARFRHGKPFHAGAGWQVMETGLRAGSRLLAH</sequence>
<dbReference type="InterPro" id="IPR036188">
    <property type="entry name" value="FAD/NAD-bd_sf"/>
</dbReference>
<gene>
    <name evidence="3" type="ORF">DMH04_17910</name>
</gene>
<organism evidence="3 4">
    <name type="scientific">Kibdelosporangium aridum</name>
    <dbReference type="NCBI Taxonomy" id="2030"/>
    <lineage>
        <taxon>Bacteria</taxon>
        <taxon>Bacillati</taxon>
        <taxon>Actinomycetota</taxon>
        <taxon>Actinomycetes</taxon>
        <taxon>Pseudonocardiales</taxon>
        <taxon>Pseudonocardiaceae</taxon>
        <taxon>Kibdelosporangium</taxon>
    </lineage>
</organism>
<dbReference type="PANTHER" id="PTHR43755">
    <property type="match status" value="1"/>
</dbReference>
<evidence type="ECO:0000259" key="2">
    <source>
        <dbReference type="Pfam" id="PF07992"/>
    </source>
</evidence>
<reference evidence="3 4" key="1">
    <citation type="submission" date="2018-05" db="EMBL/GenBank/DDBJ databases">
        <title>Evolution of GPA BGCs.</title>
        <authorList>
            <person name="Waglechner N."/>
            <person name="Wright G.D."/>
        </authorList>
    </citation>
    <scope>NUCLEOTIDE SEQUENCE [LARGE SCALE GENOMIC DNA]</scope>
    <source>
        <strain evidence="3 4">A82846</strain>
    </source>
</reference>
<feature type="domain" description="FAD/NAD(P)-binding" evidence="2">
    <location>
        <begin position="74"/>
        <end position="194"/>
    </location>
</feature>
<proteinExistence type="predicted"/>
<dbReference type="SUPFAM" id="SSF51905">
    <property type="entry name" value="FAD/NAD(P)-binding domain"/>
    <property type="match status" value="2"/>
</dbReference>
<dbReference type="OrthoDB" id="9802771at2"/>
<accession>A0A428ZAV1</accession>
<dbReference type="Proteomes" id="UP000287547">
    <property type="component" value="Unassembled WGS sequence"/>
</dbReference>
<name>A0A428ZAV1_KIBAR</name>
<dbReference type="PANTHER" id="PTHR43755:SF1">
    <property type="entry name" value="FAD-DEPENDENT PYRIDINE NUCLEOTIDE-DISULPHIDE OXIDOREDUCTASE"/>
    <property type="match status" value="1"/>
</dbReference>
<dbReference type="EMBL" id="QHKI01000013">
    <property type="protein sequence ID" value="RSM85176.1"/>
    <property type="molecule type" value="Genomic_DNA"/>
</dbReference>
<dbReference type="Pfam" id="PF07992">
    <property type="entry name" value="Pyr_redox_2"/>
    <property type="match status" value="1"/>
</dbReference>
<evidence type="ECO:0000313" key="3">
    <source>
        <dbReference type="EMBL" id="RSM85176.1"/>
    </source>
</evidence>
<dbReference type="InterPro" id="IPR052541">
    <property type="entry name" value="SQRD"/>
</dbReference>
<protein>
    <recommendedName>
        <fullName evidence="2">FAD/NAD(P)-binding domain-containing protein</fullName>
    </recommendedName>
</protein>
<feature type="region of interest" description="Disordered" evidence="1">
    <location>
        <begin position="27"/>
        <end position="64"/>
    </location>
</feature>
<dbReference type="GO" id="GO:0016491">
    <property type="term" value="F:oxidoreductase activity"/>
    <property type="evidence" value="ECO:0007669"/>
    <property type="project" value="InterPro"/>
</dbReference>
<dbReference type="AlphaFoldDB" id="A0A428ZAV1"/>
<evidence type="ECO:0000256" key="1">
    <source>
        <dbReference type="SAM" id="MobiDB-lite"/>
    </source>
</evidence>
<dbReference type="PRINTS" id="PR00469">
    <property type="entry name" value="PNDRDTASEII"/>
</dbReference>
<evidence type="ECO:0000313" key="4">
    <source>
        <dbReference type="Proteomes" id="UP000287547"/>
    </source>
</evidence>
<dbReference type="Gene3D" id="3.50.50.60">
    <property type="entry name" value="FAD/NAD(P)-binding domain"/>
    <property type="match status" value="2"/>
</dbReference>
<feature type="compositionally biased region" description="Polar residues" evidence="1">
    <location>
        <begin position="54"/>
        <end position="64"/>
    </location>
</feature>
<comment type="caution">
    <text evidence="3">The sequence shown here is derived from an EMBL/GenBank/DDBJ whole genome shotgun (WGS) entry which is preliminary data.</text>
</comment>
<dbReference type="InterPro" id="IPR023753">
    <property type="entry name" value="FAD/NAD-binding_dom"/>
</dbReference>